<dbReference type="InterPro" id="IPR025110">
    <property type="entry name" value="AMP-bd_C"/>
</dbReference>
<evidence type="ECO:0000313" key="5">
    <source>
        <dbReference type="Proteomes" id="UP000518752"/>
    </source>
</evidence>
<dbReference type="GO" id="GO:0031956">
    <property type="term" value="F:medium-chain fatty acid-CoA ligase activity"/>
    <property type="evidence" value="ECO:0007669"/>
    <property type="project" value="TreeGrafter"/>
</dbReference>
<dbReference type="Gene3D" id="3.30.300.30">
    <property type="match status" value="1"/>
</dbReference>
<dbReference type="Gene3D" id="3.40.50.12780">
    <property type="entry name" value="N-terminal domain of ligase-like"/>
    <property type="match status" value="1"/>
</dbReference>
<reference evidence="4 5" key="1">
    <citation type="journal article" date="2020" name="ISME J.">
        <title>Uncovering the hidden diversity of litter-decomposition mechanisms in mushroom-forming fungi.</title>
        <authorList>
            <person name="Floudas D."/>
            <person name="Bentzer J."/>
            <person name="Ahren D."/>
            <person name="Johansson T."/>
            <person name="Persson P."/>
            <person name="Tunlid A."/>
        </authorList>
    </citation>
    <scope>NUCLEOTIDE SEQUENCE [LARGE SCALE GENOMIC DNA]</scope>
    <source>
        <strain evidence="4 5">CBS 406.79</strain>
    </source>
</reference>
<dbReference type="GO" id="GO:0006631">
    <property type="term" value="P:fatty acid metabolic process"/>
    <property type="evidence" value="ECO:0007669"/>
    <property type="project" value="TreeGrafter"/>
</dbReference>
<dbReference type="Proteomes" id="UP000518752">
    <property type="component" value="Unassembled WGS sequence"/>
</dbReference>
<dbReference type="Pfam" id="PF13193">
    <property type="entry name" value="AMP-binding_C"/>
    <property type="match status" value="1"/>
</dbReference>
<dbReference type="InterPro" id="IPR000873">
    <property type="entry name" value="AMP-dep_synth/lig_dom"/>
</dbReference>
<dbReference type="PANTHER" id="PTHR43201">
    <property type="entry name" value="ACYL-COA SYNTHETASE"/>
    <property type="match status" value="1"/>
</dbReference>
<feature type="domain" description="AMP-binding enzyme C-terminal" evidence="3">
    <location>
        <begin position="548"/>
        <end position="633"/>
    </location>
</feature>
<accession>A0A8H5MDM4</accession>
<dbReference type="OrthoDB" id="10253115at2759"/>
<dbReference type="InterPro" id="IPR042099">
    <property type="entry name" value="ANL_N_sf"/>
</dbReference>
<dbReference type="InterPro" id="IPR020845">
    <property type="entry name" value="AMP-binding_CS"/>
</dbReference>
<organism evidence="4 5">
    <name type="scientific">Collybiopsis confluens</name>
    <dbReference type="NCBI Taxonomy" id="2823264"/>
    <lineage>
        <taxon>Eukaryota</taxon>
        <taxon>Fungi</taxon>
        <taxon>Dikarya</taxon>
        <taxon>Basidiomycota</taxon>
        <taxon>Agaricomycotina</taxon>
        <taxon>Agaricomycetes</taxon>
        <taxon>Agaricomycetidae</taxon>
        <taxon>Agaricales</taxon>
        <taxon>Marasmiineae</taxon>
        <taxon>Omphalotaceae</taxon>
        <taxon>Collybiopsis</taxon>
    </lineage>
</organism>
<feature type="domain" description="AMP-dependent synthetase/ligase" evidence="2">
    <location>
        <begin position="110"/>
        <end position="492"/>
    </location>
</feature>
<dbReference type="PANTHER" id="PTHR43201:SF30">
    <property type="entry name" value="AMP-DEPENDENT SYNTHETASE_LIGASE DOMAIN-CONTAINING PROTEIN"/>
    <property type="match status" value="1"/>
</dbReference>
<protein>
    <recommendedName>
        <fullName evidence="6">Acetyl-CoA synthetase-like protein</fullName>
    </recommendedName>
</protein>
<dbReference type="EMBL" id="JAACJN010000017">
    <property type="protein sequence ID" value="KAF5390127.1"/>
    <property type="molecule type" value="Genomic_DNA"/>
</dbReference>
<dbReference type="Pfam" id="PF00501">
    <property type="entry name" value="AMP-binding"/>
    <property type="match status" value="1"/>
</dbReference>
<evidence type="ECO:0000259" key="3">
    <source>
        <dbReference type="Pfam" id="PF13193"/>
    </source>
</evidence>
<dbReference type="PROSITE" id="PS00455">
    <property type="entry name" value="AMP_BINDING"/>
    <property type="match status" value="1"/>
</dbReference>
<gene>
    <name evidence="4" type="ORF">D9757_003836</name>
</gene>
<dbReference type="AlphaFoldDB" id="A0A8H5MDM4"/>
<name>A0A8H5MDM4_9AGAR</name>
<comment type="caution">
    <text evidence="4">The sequence shown here is derived from an EMBL/GenBank/DDBJ whole genome shotgun (WGS) entry which is preliminary data.</text>
</comment>
<evidence type="ECO:0000313" key="4">
    <source>
        <dbReference type="EMBL" id="KAF5390127.1"/>
    </source>
</evidence>
<feature type="signal peptide" evidence="1">
    <location>
        <begin position="1"/>
        <end position="23"/>
    </location>
</feature>
<feature type="chain" id="PRO_5034472993" description="Acetyl-CoA synthetase-like protein" evidence="1">
    <location>
        <begin position="24"/>
        <end position="657"/>
    </location>
</feature>
<evidence type="ECO:0000259" key="2">
    <source>
        <dbReference type="Pfam" id="PF00501"/>
    </source>
</evidence>
<proteinExistence type="predicted"/>
<sequence length="657" mass="72560">MKPGHGQLAVLTSILAAGHVLQASLPFMLPIIRSLPKPRWRKPLHRKASMMSLVQGPVHPPLDTRTLSDYFVQEILHKHSTRPALICPTEKPRAHGGPPSQNLGRTSHLAWDFEELERHIDAAARGLLLMGVQKGDRIAVIMGNNSDADVAHSAYAIIQWAAARIGAILATLNPSYRIHELTETLRLVGVKHLFVVPTLRSSNYLSMLTERFPALANSTPGNIQEPALPDLKNLVVVNNRDEHDLIKPAVDWREVMLWREDTQEAKLVKDIAKSLQKDDVINVQFTSGTTGAPKGVALTHYNLLNNSLNIGRSMRISEQDILCNAPPLFHFLGNLTFWSHGASIVYPSESFDPEAIVNALVNEGCTALHGVPTHFLGVLSEVEKRKHNGENVNLENLRTGVAAGTSVPIELMRKLISEMNLRDLTNAYGMTETSPVSFQTTPSDPLLKRVETVGKIHPHAKAKIIDPQGNIVPVGVPGEVCVSGYLVQKGYWNDDEQTQQVVHKDAEDGTMWMHSGDEGILDEDGYLKIVGRIKDIIIRGGENLFPVQIENALLSANGVREAAVVSVPDEHFGEVVGAWIVRRTGEGSENRLSRSDVRKAVRERMNPQAAPAWVWFLGEDGTQDELPKTASGKIMKHVLRKWSKELAERGVGRVRTQ</sequence>
<dbReference type="InterPro" id="IPR045851">
    <property type="entry name" value="AMP-bd_C_sf"/>
</dbReference>
<evidence type="ECO:0008006" key="6">
    <source>
        <dbReference type="Google" id="ProtNLM"/>
    </source>
</evidence>
<keyword evidence="5" id="KW-1185">Reference proteome</keyword>
<dbReference type="SUPFAM" id="SSF56801">
    <property type="entry name" value="Acetyl-CoA synthetase-like"/>
    <property type="match status" value="1"/>
</dbReference>
<keyword evidence="1" id="KW-0732">Signal</keyword>
<evidence type="ECO:0000256" key="1">
    <source>
        <dbReference type="SAM" id="SignalP"/>
    </source>
</evidence>